<dbReference type="InterPro" id="IPR005322">
    <property type="entry name" value="Peptidase_C69"/>
</dbReference>
<dbReference type="GO" id="GO:0016805">
    <property type="term" value="F:dipeptidase activity"/>
    <property type="evidence" value="ECO:0007669"/>
    <property type="project" value="UniProtKB-KW"/>
</dbReference>
<evidence type="ECO:0000313" key="9">
    <source>
        <dbReference type="Proteomes" id="UP000242957"/>
    </source>
</evidence>
<dbReference type="RefSeq" id="WP_084309548.1">
    <property type="nucleotide sequence ID" value="NZ_FNIJ01000008.1"/>
</dbReference>
<dbReference type="OrthoDB" id="9764088at2"/>
<dbReference type="PROSITE" id="PS51257">
    <property type="entry name" value="PROKAR_LIPOPROTEIN"/>
    <property type="match status" value="1"/>
</dbReference>
<keyword evidence="9" id="KW-1185">Reference proteome</keyword>
<dbReference type="NCBIfam" id="NF033678">
    <property type="entry name" value="C69_fam_dipept"/>
    <property type="match status" value="1"/>
</dbReference>
<keyword evidence="4 6" id="KW-0378">Hydrolase</keyword>
<feature type="chain" id="PRO_5017209129" description="Dipeptidase" evidence="7">
    <location>
        <begin position="27"/>
        <end position="504"/>
    </location>
</feature>
<gene>
    <name evidence="8" type="ORF">SAMN05216193_108236</name>
</gene>
<keyword evidence="7" id="KW-0732">Signal</keyword>
<keyword evidence="3 6" id="KW-0645">Protease</keyword>
<dbReference type="InterPro" id="IPR047804">
    <property type="entry name" value="C69_dipept_A-like"/>
</dbReference>
<dbReference type="Pfam" id="PF03577">
    <property type="entry name" value="Peptidase_C69"/>
    <property type="match status" value="1"/>
</dbReference>
<evidence type="ECO:0000256" key="5">
    <source>
        <dbReference type="ARBA" id="ARBA00022997"/>
    </source>
</evidence>
<dbReference type="EMBL" id="FNIJ01000008">
    <property type="protein sequence ID" value="SDO18501.1"/>
    <property type="molecule type" value="Genomic_DNA"/>
</dbReference>
<dbReference type="PANTHER" id="PTHR12994:SF17">
    <property type="entry name" value="LD30995P"/>
    <property type="match status" value="1"/>
</dbReference>
<name>A0A1H0HI20_9PSED</name>
<dbReference type="EC" id="3.4.-.-" evidence="6"/>
<protein>
    <recommendedName>
        <fullName evidence="6">Dipeptidase</fullName>
        <ecNumber evidence="6">3.4.-.-</ecNumber>
    </recommendedName>
</protein>
<keyword evidence="5 6" id="KW-0224">Dipeptidase</keyword>
<evidence type="ECO:0000256" key="4">
    <source>
        <dbReference type="ARBA" id="ARBA00022801"/>
    </source>
</evidence>
<dbReference type="STRING" id="198616.SAMN05216193_108236"/>
<accession>A0A1H0HI20</accession>
<evidence type="ECO:0000256" key="7">
    <source>
        <dbReference type="SAM" id="SignalP"/>
    </source>
</evidence>
<evidence type="ECO:0000256" key="2">
    <source>
        <dbReference type="ARBA" id="ARBA00007225"/>
    </source>
</evidence>
<reference evidence="9" key="1">
    <citation type="submission" date="2016-10" db="EMBL/GenBank/DDBJ databases">
        <authorList>
            <person name="Varghese N."/>
            <person name="Submissions S."/>
        </authorList>
    </citation>
    <scope>NUCLEOTIDE SEQUENCE [LARGE SCALE GENOMIC DNA]</scope>
    <source>
        <strain evidence="9">JCM 21621</strain>
    </source>
</reference>
<comment type="similarity">
    <text evidence="2 6">Belongs to the peptidase C69 family.</text>
</comment>
<proteinExistence type="inferred from homology"/>
<dbReference type="GO" id="GO:0070004">
    <property type="term" value="F:cysteine-type exopeptidase activity"/>
    <property type="evidence" value="ECO:0007669"/>
    <property type="project" value="InterPro"/>
</dbReference>
<evidence type="ECO:0000256" key="1">
    <source>
        <dbReference type="ARBA" id="ARBA00001670"/>
    </source>
</evidence>
<comment type="catalytic activity">
    <reaction evidence="1">
        <text>an L-aminoacyl-L-amino acid + H2O = 2 an L-alpha-amino acid</text>
        <dbReference type="Rhea" id="RHEA:48940"/>
        <dbReference type="ChEBI" id="CHEBI:15377"/>
        <dbReference type="ChEBI" id="CHEBI:59869"/>
        <dbReference type="ChEBI" id="CHEBI:77460"/>
        <dbReference type="EC" id="3.4.13.19"/>
    </reaction>
</comment>
<dbReference type="Gene3D" id="3.60.60.10">
    <property type="entry name" value="Penicillin V Acylase, Chain A"/>
    <property type="match status" value="1"/>
</dbReference>
<dbReference type="AlphaFoldDB" id="A0A1H0HI20"/>
<dbReference type="Proteomes" id="UP000242957">
    <property type="component" value="Unassembled WGS sequence"/>
</dbReference>
<evidence type="ECO:0000256" key="3">
    <source>
        <dbReference type="ARBA" id="ARBA00022670"/>
    </source>
</evidence>
<dbReference type="PANTHER" id="PTHR12994">
    <property type="entry name" value="SECERNIN"/>
    <property type="match status" value="1"/>
</dbReference>
<dbReference type="GO" id="GO:0006508">
    <property type="term" value="P:proteolysis"/>
    <property type="evidence" value="ECO:0007669"/>
    <property type="project" value="UniProtKB-KW"/>
</dbReference>
<evidence type="ECO:0000256" key="6">
    <source>
        <dbReference type="RuleBase" id="RU364089"/>
    </source>
</evidence>
<evidence type="ECO:0000313" key="8">
    <source>
        <dbReference type="EMBL" id="SDO18501.1"/>
    </source>
</evidence>
<sequence length="504" mass="55385">MRIKNFVLKGLVSAMLVAGMSQSALACTTIIAGRGATADGSVLVARLEDYTTNNHAKRFVVVPHQQYKDGDTLSFDNGVSVPAPKIGLRYTAMRDWNGDQFGALGQWSEFGSNEAGVVISATNSTSPNDRAAKADPLVADEGGVVEAIIPDLILPQAKTAREAVELLGHYVDTLGAGETNGIEIGDAKEAWLFEIGSGHHWIAVRVPDDSYMVMANGMRVHDVNLNDHANVIASKGIAEFVEKNQLLDKVDPAKFNFAKAFGVVGDAYNIDREWLVQERLTPSHKQAIRQQQYPFIDKADKPISVPEVAAILRADTYAGTPLDGKKPADGQKQRPIAMERNVEAHILQVRGDMPKDLQVLSWQSLGNVRDGLLLPYYLESLRSTPQAFQQGNDDYDGQSAWWTFRSLTSLAHSNDARYMPVLHAWRDRIEGSLTTAQPATDAMLKTLAAKDPEAARAYAERFSNGTALWALDQAKTLQSHFMTDLTRSTELNYSPEELEKIKHL</sequence>
<organism evidence="8 9">
    <name type="scientific">Pseudomonas jinjuensis</name>
    <dbReference type="NCBI Taxonomy" id="198616"/>
    <lineage>
        <taxon>Bacteria</taxon>
        <taxon>Pseudomonadati</taxon>
        <taxon>Pseudomonadota</taxon>
        <taxon>Gammaproteobacteria</taxon>
        <taxon>Pseudomonadales</taxon>
        <taxon>Pseudomonadaceae</taxon>
        <taxon>Pseudomonas</taxon>
    </lineage>
</organism>
<feature type="signal peptide" evidence="7">
    <location>
        <begin position="1"/>
        <end position="26"/>
    </location>
</feature>